<gene>
    <name evidence="1" type="ORF">R0135_04680</name>
</gene>
<dbReference type="RefSeq" id="WP_407349095.1">
    <property type="nucleotide sequence ID" value="NZ_CP136864.1"/>
</dbReference>
<dbReference type="Proteomes" id="UP001626537">
    <property type="component" value="Chromosome"/>
</dbReference>
<evidence type="ECO:0000313" key="2">
    <source>
        <dbReference type="Proteomes" id="UP001626537"/>
    </source>
</evidence>
<keyword evidence="2" id="KW-1185">Reference proteome</keyword>
<name>A0ABZ0I7C0_9GAMM</name>
<dbReference type="EMBL" id="CP136864">
    <property type="protein sequence ID" value="WOJ94459.1"/>
    <property type="molecule type" value="Genomic_DNA"/>
</dbReference>
<organism evidence="1 2">
    <name type="scientific">Congregibacter variabilis</name>
    <dbReference type="NCBI Taxonomy" id="3081200"/>
    <lineage>
        <taxon>Bacteria</taxon>
        <taxon>Pseudomonadati</taxon>
        <taxon>Pseudomonadota</taxon>
        <taxon>Gammaproteobacteria</taxon>
        <taxon>Cellvibrionales</taxon>
        <taxon>Halieaceae</taxon>
        <taxon>Congregibacter</taxon>
    </lineage>
</organism>
<accession>A0ABZ0I7C0</accession>
<evidence type="ECO:0000313" key="1">
    <source>
        <dbReference type="EMBL" id="WOJ94459.1"/>
    </source>
</evidence>
<reference evidence="1 2" key="1">
    <citation type="submission" date="2023-10" db="EMBL/GenBank/DDBJ databases">
        <title>Two novel species belonging to the OM43/NOR5 clade.</title>
        <authorList>
            <person name="Park M."/>
        </authorList>
    </citation>
    <scope>NUCLEOTIDE SEQUENCE [LARGE SCALE GENOMIC DNA]</scope>
    <source>
        <strain evidence="1 2">IMCC43200</strain>
    </source>
</reference>
<protein>
    <submittedName>
        <fullName evidence="1">Uncharacterized protein</fullName>
    </submittedName>
</protein>
<sequence>MSENTQRMSLPTDKFLTVAVNLIHKALIEPSRTEAKSLYRDLEEQKIVPLTNLRMEDGSMVRFDLSLSCEHYQGRLNFTSFRTGLTMLLASIAEAIKEPESLRSFASEHSDNAVMFGITALTAEDGKPSVLVLGADSGRGGPNVELQLMYLDPSQFEQTAKAEADSAAG</sequence>
<proteinExistence type="predicted"/>